<keyword evidence="9" id="KW-1015">Disulfide bond</keyword>
<evidence type="ECO:0000256" key="6">
    <source>
        <dbReference type="ARBA" id="ARBA00022989"/>
    </source>
</evidence>
<dbReference type="PANTHER" id="PTHR47154">
    <property type="entry name" value="G-PROTEIN COUPLED RECEPTOR MTH-RELATED"/>
    <property type="match status" value="1"/>
</dbReference>
<feature type="domain" description="Methuselah N-terminal" evidence="15">
    <location>
        <begin position="121"/>
        <end position="180"/>
    </location>
</feature>
<evidence type="ECO:0000256" key="10">
    <source>
        <dbReference type="ARBA" id="ARBA00023170"/>
    </source>
</evidence>
<evidence type="ECO:0000256" key="13">
    <source>
        <dbReference type="SAM" id="Phobius"/>
    </source>
</evidence>
<dbReference type="InterPro" id="IPR010596">
    <property type="entry name" value="Methuselah_N_dom"/>
</dbReference>
<comment type="similarity">
    <text evidence="2">Belongs to the G-protein coupled receptor 2 family. Mth subfamily.</text>
</comment>
<dbReference type="InterPro" id="IPR036272">
    <property type="entry name" value="Methuselah_N_sf"/>
</dbReference>
<dbReference type="InterPro" id="IPR051384">
    <property type="entry name" value="Mth_GPCR"/>
</dbReference>
<feature type="transmembrane region" description="Helical" evidence="13">
    <location>
        <begin position="377"/>
        <end position="402"/>
    </location>
</feature>
<reference evidence="16" key="1">
    <citation type="submission" date="2020-05" db="UniProtKB">
        <authorList>
            <consortium name="EnsemblMetazoa"/>
        </authorList>
    </citation>
    <scope>IDENTIFICATION</scope>
    <source>
        <strain evidence="16">Aabys</strain>
    </source>
</reference>
<feature type="chain" id="PRO_5044559944" description="Methuselah N-terminal domain-containing protein" evidence="14">
    <location>
        <begin position="25"/>
        <end position="465"/>
    </location>
</feature>
<feature type="transmembrane region" description="Helical" evidence="13">
    <location>
        <begin position="414"/>
        <end position="432"/>
    </location>
</feature>
<evidence type="ECO:0000256" key="14">
    <source>
        <dbReference type="SAM" id="SignalP"/>
    </source>
</evidence>
<name>A0A1I8M6F4_MUSDO</name>
<keyword evidence="5 14" id="KW-0732">Signal</keyword>
<dbReference type="OrthoDB" id="6134459at2759"/>
<evidence type="ECO:0000256" key="5">
    <source>
        <dbReference type="ARBA" id="ARBA00022729"/>
    </source>
</evidence>
<comment type="subcellular location">
    <subcellularLocation>
        <location evidence="1">Cell membrane</location>
        <topology evidence="1">Multi-pass membrane protein</topology>
    </subcellularLocation>
</comment>
<feature type="domain" description="Methuselah N-terminal" evidence="15">
    <location>
        <begin position="30"/>
        <end position="103"/>
    </location>
</feature>
<dbReference type="InterPro" id="IPR023311">
    <property type="entry name" value="Methusela_ecto_dom_2"/>
</dbReference>
<feature type="transmembrane region" description="Helical" evidence="13">
    <location>
        <begin position="224"/>
        <end position="241"/>
    </location>
</feature>
<sequence length="465" mass="53163">MNPKNKISSLPLLALLYVVHTSSAETINSCKFEDTIDLRLAHRFPNGSYLYESKIFIPAKQVVMYDYEEVADDGKRIPIQPHARACICDGENNCLKFCCQQPMGMYITNPNIGCETNGLEDFELFSDKPCQNLNSMNMEWNLYANGTLSIQNGETLLSPQDYCLMLTPKKSGIDMILTPMLCLTINNEEISRDVVIINLFSPVGGILMYIYMAIQRVRTIERSLLLYTIVGSIFQWLVETYNSTIPPCLCLLLGYGGYFFQTVLHFWLNVIYFNLYQRRVATTRTSQTDDKRFAVYAVGIPMGLTIILLTLDYLNISSEFMSGISGDFCWISPYNWPSLIFSSGLNATLLCPDYYYLVTVFRTLKTEKKLSPPTESYYFYAYLLFAVTICCLIELIANITLIYDSPSANWLVDLSRLFNGPPVIVIFLLFGLKWRHRCDRYFPEDYHTNAAAMEMGNILPVQHNC</sequence>
<feature type="transmembrane region" description="Helical" evidence="13">
    <location>
        <begin position="194"/>
        <end position="212"/>
    </location>
</feature>
<evidence type="ECO:0000256" key="8">
    <source>
        <dbReference type="ARBA" id="ARBA00023136"/>
    </source>
</evidence>
<evidence type="ECO:0000256" key="7">
    <source>
        <dbReference type="ARBA" id="ARBA00023040"/>
    </source>
</evidence>
<dbReference type="Pfam" id="PF06652">
    <property type="entry name" value="Methuselah_N"/>
    <property type="match status" value="2"/>
</dbReference>
<protein>
    <recommendedName>
        <fullName evidence="15">Methuselah N-terminal domain-containing protein</fullName>
    </recommendedName>
</protein>
<feature type="transmembrane region" description="Helical" evidence="13">
    <location>
        <begin position="293"/>
        <end position="316"/>
    </location>
</feature>
<dbReference type="GO" id="GO:0005886">
    <property type="term" value="C:plasma membrane"/>
    <property type="evidence" value="ECO:0007669"/>
    <property type="project" value="UniProtKB-SubCell"/>
</dbReference>
<dbReference type="GO" id="GO:0008528">
    <property type="term" value="F:G protein-coupled peptide receptor activity"/>
    <property type="evidence" value="ECO:0007669"/>
    <property type="project" value="TreeGrafter"/>
</dbReference>
<accession>A0A1I8M6F4</accession>
<evidence type="ECO:0000256" key="9">
    <source>
        <dbReference type="ARBA" id="ARBA00023157"/>
    </source>
</evidence>
<keyword evidence="11" id="KW-0325">Glycoprotein</keyword>
<keyword evidence="10" id="KW-0675">Receptor</keyword>
<keyword evidence="4 13" id="KW-0812">Transmembrane</keyword>
<dbReference type="Gene3D" id="2.170.180.11">
    <property type="entry name" value="Methuselah ectodomain, domain 2"/>
    <property type="match status" value="1"/>
</dbReference>
<feature type="transmembrane region" description="Helical" evidence="13">
    <location>
        <begin position="253"/>
        <end position="272"/>
    </location>
</feature>
<evidence type="ECO:0000313" key="16">
    <source>
        <dbReference type="EnsemblMetazoa" id="MDOA001709-PA"/>
    </source>
</evidence>
<feature type="signal peptide" evidence="14">
    <location>
        <begin position="1"/>
        <end position="24"/>
    </location>
</feature>
<evidence type="ECO:0000256" key="11">
    <source>
        <dbReference type="ARBA" id="ARBA00023180"/>
    </source>
</evidence>
<feature type="transmembrane region" description="Helical" evidence="13">
    <location>
        <begin position="336"/>
        <end position="356"/>
    </location>
</feature>
<dbReference type="Gene3D" id="1.20.1070.10">
    <property type="entry name" value="Rhodopsin 7-helix transmembrane proteins"/>
    <property type="match status" value="1"/>
</dbReference>
<proteinExistence type="inferred from homology"/>
<dbReference type="EnsemblMetazoa" id="MDOA001709-RA">
    <property type="protein sequence ID" value="MDOA001709-PA"/>
    <property type="gene ID" value="MDOA001709"/>
</dbReference>
<evidence type="ECO:0000256" key="1">
    <source>
        <dbReference type="ARBA" id="ARBA00004651"/>
    </source>
</evidence>
<gene>
    <name evidence="16" type="primary">101889113</name>
</gene>
<dbReference type="STRING" id="7370.A0A1I8M6F4"/>
<dbReference type="Gene3D" id="2.30.160.11">
    <property type="match status" value="1"/>
</dbReference>
<dbReference type="SUPFAM" id="SSF63877">
    <property type="entry name" value="Methuselah ectodomain"/>
    <property type="match status" value="1"/>
</dbReference>
<keyword evidence="12" id="KW-0807">Transducer</keyword>
<dbReference type="VEuPathDB" id="VectorBase:MDOA001709"/>
<evidence type="ECO:0000259" key="15">
    <source>
        <dbReference type="Pfam" id="PF06652"/>
    </source>
</evidence>
<dbReference type="AlphaFoldDB" id="A0A1I8M6F4"/>
<organism evidence="16">
    <name type="scientific">Musca domestica</name>
    <name type="common">House fly</name>
    <dbReference type="NCBI Taxonomy" id="7370"/>
    <lineage>
        <taxon>Eukaryota</taxon>
        <taxon>Metazoa</taxon>
        <taxon>Ecdysozoa</taxon>
        <taxon>Arthropoda</taxon>
        <taxon>Hexapoda</taxon>
        <taxon>Insecta</taxon>
        <taxon>Pterygota</taxon>
        <taxon>Neoptera</taxon>
        <taxon>Endopterygota</taxon>
        <taxon>Diptera</taxon>
        <taxon>Brachycera</taxon>
        <taxon>Muscomorpha</taxon>
        <taxon>Muscoidea</taxon>
        <taxon>Muscidae</taxon>
        <taxon>Musca</taxon>
    </lineage>
</organism>
<dbReference type="InterPro" id="IPR044860">
    <property type="entry name" value="Methusela_ecto_dom_1"/>
</dbReference>
<dbReference type="PANTHER" id="PTHR47154:SF2">
    <property type="entry name" value="G-PROTEIN COUPLED RECEPTOR MTH-RELATED"/>
    <property type="match status" value="1"/>
</dbReference>
<keyword evidence="7" id="KW-0297">G-protein coupled receptor</keyword>
<keyword evidence="8 13" id="KW-0472">Membrane</keyword>
<dbReference type="VEuPathDB" id="VectorBase:MDOMA2_012842"/>
<evidence type="ECO:0000256" key="3">
    <source>
        <dbReference type="ARBA" id="ARBA00022475"/>
    </source>
</evidence>
<evidence type="ECO:0000256" key="4">
    <source>
        <dbReference type="ARBA" id="ARBA00022692"/>
    </source>
</evidence>
<keyword evidence="6 13" id="KW-1133">Transmembrane helix</keyword>
<keyword evidence="3" id="KW-1003">Cell membrane</keyword>
<evidence type="ECO:0000256" key="2">
    <source>
        <dbReference type="ARBA" id="ARBA00008979"/>
    </source>
</evidence>
<evidence type="ECO:0000256" key="12">
    <source>
        <dbReference type="ARBA" id="ARBA00023224"/>
    </source>
</evidence>